<dbReference type="Gene3D" id="2.40.70.10">
    <property type="entry name" value="Acid Proteases"/>
    <property type="match status" value="1"/>
</dbReference>
<comment type="caution">
    <text evidence="1">The sequence shown here is derived from an EMBL/GenBank/DDBJ whole genome shotgun (WGS) entry which is preliminary data.</text>
</comment>
<proteinExistence type="predicted"/>
<gene>
    <name evidence="1" type="ORF">ZIOFF_062706</name>
</gene>
<sequence length="238" mass="26181">MEGFSSTVPHLRHSIFPSTNLPILSPSSLCPRFADAESRATSIFLDPSPLLTSLDAVLPVDIARSHQREHAQESGNLILKIPAAIPNSSHLGNSRHQHSAQKDVEPSIPLPFPQCKIQPRKNVEEEKAKEFQELVNLFSKVEVNVPLLTMIKQIPKYAKFLKDLCVHKKKLKGNKLVSLGKNVSAFIQPVPQKCEDPGVFTVPCEIGSSLFEDAMLDLGASKNVMPRSVFHTLGIGPL</sequence>
<accession>A0A8J5F5F4</accession>
<dbReference type="PANTHER" id="PTHR33067">
    <property type="entry name" value="RNA-DIRECTED DNA POLYMERASE-RELATED"/>
    <property type="match status" value="1"/>
</dbReference>
<evidence type="ECO:0000313" key="1">
    <source>
        <dbReference type="EMBL" id="KAG6479244.1"/>
    </source>
</evidence>
<dbReference type="AlphaFoldDB" id="A0A8J5F5F4"/>
<evidence type="ECO:0000313" key="2">
    <source>
        <dbReference type="Proteomes" id="UP000734854"/>
    </source>
</evidence>
<dbReference type="InterPro" id="IPR021109">
    <property type="entry name" value="Peptidase_aspartic_dom_sf"/>
</dbReference>
<protein>
    <submittedName>
        <fullName evidence="1">Uncharacterized protein</fullName>
    </submittedName>
</protein>
<organism evidence="1 2">
    <name type="scientific">Zingiber officinale</name>
    <name type="common">Ginger</name>
    <name type="synonym">Amomum zingiber</name>
    <dbReference type="NCBI Taxonomy" id="94328"/>
    <lineage>
        <taxon>Eukaryota</taxon>
        <taxon>Viridiplantae</taxon>
        <taxon>Streptophyta</taxon>
        <taxon>Embryophyta</taxon>
        <taxon>Tracheophyta</taxon>
        <taxon>Spermatophyta</taxon>
        <taxon>Magnoliopsida</taxon>
        <taxon>Liliopsida</taxon>
        <taxon>Zingiberales</taxon>
        <taxon>Zingiberaceae</taxon>
        <taxon>Zingiber</taxon>
    </lineage>
</organism>
<reference evidence="1 2" key="1">
    <citation type="submission" date="2020-08" db="EMBL/GenBank/DDBJ databases">
        <title>Plant Genome Project.</title>
        <authorList>
            <person name="Zhang R.-G."/>
        </authorList>
    </citation>
    <scope>NUCLEOTIDE SEQUENCE [LARGE SCALE GENOMIC DNA]</scope>
    <source>
        <tissue evidence="1">Rhizome</tissue>
    </source>
</reference>
<dbReference type="PANTHER" id="PTHR33067:SF15">
    <property type="entry name" value="RNA-DIRECTED DNA POLYMERASE"/>
    <property type="match status" value="1"/>
</dbReference>
<dbReference type="EMBL" id="JACMSC010000017">
    <property type="protein sequence ID" value="KAG6479244.1"/>
    <property type="molecule type" value="Genomic_DNA"/>
</dbReference>
<name>A0A8J5F5F4_ZINOF</name>
<dbReference type="Proteomes" id="UP000734854">
    <property type="component" value="Unassembled WGS sequence"/>
</dbReference>
<keyword evidence="2" id="KW-1185">Reference proteome</keyword>